<dbReference type="InterPro" id="IPR036388">
    <property type="entry name" value="WH-like_DNA-bd_sf"/>
</dbReference>
<dbReference type="GO" id="GO:0006352">
    <property type="term" value="P:DNA-templated transcription initiation"/>
    <property type="evidence" value="ECO:0007669"/>
    <property type="project" value="InterPro"/>
</dbReference>
<feature type="domain" description="RNA polymerase sigma factor 70 region 4 type 2" evidence="6">
    <location>
        <begin position="123"/>
        <end position="168"/>
    </location>
</feature>
<dbReference type="Proteomes" id="UP000215355">
    <property type="component" value="Chromosome 1"/>
</dbReference>
<evidence type="ECO:0000313" key="7">
    <source>
        <dbReference type="EMBL" id="SNV48740.1"/>
    </source>
</evidence>
<dbReference type="GO" id="GO:0003677">
    <property type="term" value="F:DNA binding"/>
    <property type="evidence" value="ECO:0007669"/>
    <property type="project" value="InterPro"/>
</dbReference>
<dbReference type="InterPro" id="IPR039425">
    <property type="entry name" value="RNA_pol_sigma-70-like"/>
</dbReference>
<dbReference type="Pfam" id="PF04542">
    <property type="entry name" value="Sigma70_r2"/>
    <property type="match status" value="1"/>
</dbReference>
<dbReference type="InterPro" id="IPR007627">
    <property type="entry name" value="RNA_pol_sigma70_r2"/>
</dbReference>
<dbReference type="Pfam" id="PF08281">
    <property type="entry name" value="Sigma70_r4_2"/>
    <property type="match status" value="1"/>
</dbReference>
<dbReference type="GO" id="GO:0016987">
    <property type="term" value="F:sigma factor activity"/>
    <property type="evidence" value="ECO:0007669"/>
    <property type="project" value="UniProtKB-KW"/>
</dbReference>
<protein>
    <submittedName>
        <fullName evidence="7">Probable RNA polymerase sigma factor fecI</fullName>
    </submittedName>
</protein>
<evidence type="ECO:0000259" key="6">
    <source>
        <dbReference type="Pfam" id="PF08281"/>
    </source>
</evidence>
<dbReference type="AlphaFoldDB" id="A0AAJ4XAW4"/>
<keyword evidence="3" id="KW-0731">Sigma factor</keyword>
<proteinExistence type="inferred from homology"/>
<comment type="similarity">
    <text evidence="1">Belongs to the sigma-70 factor family. ECF subfamily.</text>
</comment>
<dbReference type="SUPFAM" id="SSF88946">
    <property type="entry name" value="Sigma2 domain of RNA polymerase sigma factors"/>
    <property type="match status" value="1"/>
</dbReference>
<keyword evidence="2" id="KW-0805">Transcription regulation</keyword>
<evidence type="ECO:0000256" key="4">
    <source>
        <dbReference type="ARBA" id="ARBA00023163"/>
    </source>
</evidence>
<dbReference type="NCBIfam" id="TIGR02937">
    <property type="entry name" value="sigma70-ECF"/>
    <property type="match status" value="1"/>
</dbReference>
<dbReference type="KEGG" id="smiz:4412673_01605"/>
<dbReference type="SUPFAM" id="SSF88659">
    <property type="entry name" value="Sigma3 and sigma4 domains of RNA polymerase sigma factors"/>
    <property type="match status" value="1"/>
</dbReference>
<evidence type="ECO:0000256" key="1">
    <source>
        <dbReference type="ARBA" id="ARBA00010641"/>
    </source>
</evidence>
<gene>
    <name evidence="7" type="primary">fecI_1</name>
    <name evidence="7" type="ORF">SAMEA4412673_01605</name>
</gene>
<organism evidence="7 8">
    <name type="scientific">Sphingobacterium mizutaii</name>
    <dbReference type="NCBI Taxonomy" id="1010"/>
    <lineage>
        <taxon>Bacteria</taxon>
        <taxon>Pseudomonadati</taxon>
        <taxon>Bacteroidota</taxon>
        <taxon>Sphingobacteriia</taxon>
        <taxon>Sphingobacteriales</taxon>
        <taxon>Sphingobacteriaceae</taxon>
        <taxon>Sphingobacterium</taxon>
    </lineage>
</organism>
<feature type="domain" description="RNA polymerase sigma-70 region 2" evidence="5">
    <location>
        <begin position="27"/>
        <end position="94"/>
    </location>
</feature>
<reference evidence="7 8" key="1">
    <citation type="submission" date="2017-06" db="EMBL/GenBank/DDBJ databases">
        <authorList>
            <consortium name="Pathogen Informatics"/>
        </authorList>
    </citation>
    <scope>NUCLEOTIDE SEQUENCE [LARGE SCALE GENOMIC DNA]</scope>
    <source>
        <strain evidence="7 8">NCTC12149</strain>
    </source>
</reference>
<dbReference type="EMBL" id="LT906468">
    <property type="protein sequence ID" value="SNV48740.1"/>
    <property type="molecule type" value="Genomic_DNA"/>
</dbReference>
<dbReference type="Gene3D" id="1.10.1740.10">
    <property type="match status" value="1"/>
</dbReference>
<evidence type="ECO:0000256" key="2">
    <source>
        <dbReference type="ARBA" id="ARBA00023015"/>
    </source>
</evidence>
<dbReference type="InterPro" id="IPR013249">
    <property type="entry name" value="RNA_pol_sigma70_r4_t2"/>
</dbReference>
<evidence type="ECO:0000256" key="3">
    <source>
        <dbReference type="ARBA" id="ARBA00023082"/>
    </source>
</evidence>
<keyword evidence="4" id="KW-0804">Transcription</keyword>
<name>A0AAJ4XAW4_9SPHI</name>
<dbReference type="PANTHER" id="PTHR43133:SF46">
    <property type="entry name" value="RNA POLYMERASE SIGMA-70 FACTOR ECF SUBFAMILY"/>
    <property type="match status" value="1"/>
</dbReference>
<evidence type="ECO:0000259" key="5">
    <source>
        <dbReference type="Pfam" id="PF04542"/>
    </source>
</evidence>
<dbReference type="PANTHER" id="PTHR43133">
    <property type="entry name" value="RNA POLYMERASE ECF-TYPE SIGMA FACTO"/>
    <property type="match status" value="1"/>
</dbReference>
<dbReference type="Gene3D" id="1.10.10.10">
    <property type="entry name" value="Winged helix-like DNA-binding domain superfamily/Winged helix DNA-binding domain"/>
    <property type="match status" value="1"/>
</dbReference>
<dbReference type="CDD" id="cd06171">
    <property type="entry name" value="Sigma70_r4"/>
    <property type="match status" value="1"/>
</dbReference>
<dbReference type="RefSeq" id="WP_093095588.1">
    <property type="nucleotide sequence ID" value="NZ_FNGK01000001.1"/>
</dbReference>
<dbReference type="InterPro" id="IPR013324">
    <property type="entry name" value="RNA_pol_sigma_r3/r4-like"/>
</dbReference>
<evidence type="ECO:0000313" key="8">
    <source>
        <dbReference type="Proteomes" id="UP000215355"/>
    </source>
</evidence>
<sequence>MVDQGNIDERELLLQLQKGDRIAFEKLYHKYAEKLTVKLLQLVKSEDLAQDLLQDIFLKIWQIRTEIKEEKSFGALLYTMATNQSLNAFRSAVREQNRISQLNTGEFYTHVEENLQFEETNKIFEEALSSLTPRQREVYVLHKLEGKSYKEISEQLQISHSAINQHLQIANKQIRTFLQSRLPQLLLFLLPFVSGNYFR</sequence>
<dbReference type="InterPro" id="IPR014284">
    <property type="entry name" value="RNA_pol_sigma-70_dom"/>
</dbReference>
<accession>A0AAJ4XAW4</accession>
<dbReference type="InterPro" id="IPR013325">
    <property type="entry name" value="RNA_pol_sigma_r2"/>
</dbReference>